<dbReference type="InterPro" id="IPR013324">
    <property type="entry name" value="RNA_pol_sigma_r3/r4-like"/>
</dbReference>
<dbReference type="Pfam" id="PF04542">
    <property type="entry name" value="Sigma70_r2"/>
    <property type="match status" value="1"/>
</dbReference>
<dbReference type="InterPro" id="IPR039425">
    <property type="entry name" value="RNA_pol_sigma-70-like"/>
</dbReference>
<dbReference type="Pfam" id="PF08281">
    <property type="entry name" value="Sigma70_r4_2"/>
    <property type="match status" value="1"/>
</dbReference>
<dbReference type="PATRIC" id="fig|1280952.3.peg.2919"/>
<keyword evidence="2 6" id="KW-0805">Transcription regulation</keyword>
<sequence>MTRKNPVRQDELPDSVNEWSFVDELERLIPELRAFARSLCRERELADDLVQDTCLKAWQAVDSFDPTAPMRPWLFRILRNEFYQYSRRSWRSAPLDQEVAENTLVAPANLDARIDFRVLQAAMTDLPDVQREALILVVAAGYTYEEAGEICNCSAGTIKSRVSRAREAVVYKMERADVGQIGGSTRDESRTENGHIDLIAQIESIARGLFNAA</sequence>
<dbReference type="eggNOG" id="COG1595">
    <property type="taxonomic scope" value="Bacteria"/>
</dbReference>
<feature type="domain" description="RNA polymerase sigma-70 region 2" evidence="7">
    <location>
        <begin position="26"/>
        <end position="91"/>
    </location>
</feature>
<dbReference type="SUPFAM" id="SSF88659">
    <property type="entry name" value="Sigma3 and sigma4 domains of RNA polymerase sigma factors"/>
    <property type="match status" value="1"/>
</dbReference>
<evidence type="ECO:0000256" key="6">
    <source>
        <dbReference type="RuleBase" id="RU000716"/>
    </source>
</evidence>
<dbReference type="GO" id="GO:0006352">
    <property type="term" value="P:DNA-templated transcription initiation"/>
    <property type="evidence" value="ECO:0007669"/>
    <property type="project" value="InterPro"/>
</dbReference>
<evidence type="ECO:0000313" key="10">
    <source>
        <dbReference type="Proteomes" id="UP000024816"/>
    </source>
</evidence>
<dbReference type="PANTHER" id="PTHR43133">
    <property type="entry name" value="RNA POLYMERASE ECF-TYPE SIGMA FACTO"/>
    <property type="match status" value="1"/>
</dbReference>
<accession>A0A059F8F6</accession>
<evidence type="ECO:0000259" key="7">
    <source>
        <dbReference type="Pfam" id="PF04542"/>
    </source>
</evidence>
<dbReference type="PROSITE" id="PS01063">
    <property type="entry name" value="SIGMA70_ECF"/>
    <property type="match status" value="1"/>
</dbReference>
<dbReference type="NCBIfam" id="TIGR02937">
    <property type="entry name" value="sigma70-ECF"/>
    <property type="match status" value="1"/>
</dbReference>
<evidence type="ECO:0000259" key="8">
    <source>
        <dbReference type="Pfam" id="PF08281"/>
    </source>
</evidence>
<dbReference type="RefSeq" id="WP_051597741.1">
    <property type="nucleotide sequence ID" value="NZ_ARYJ01000011.1"/>
</dbReference>
<dbReference type="Gene3D" id="1.10.10.10">
    <property type="entry name" value="Winged helix-like DNA-binding domain superfamily/Winged helix DNA-binding domain"/>
    <property type="match status" value="1"/>
</dbReference>
<comment type="similarity">
    <text evidence="1 6">Belongs to the sigma-70 factor family. ECF subfamily.</text>
</comment>
<feature type="domain" description="RNA polymerase sigma factor 70 region 4 type 2" evidence="8">
    <location>
        <begin position="118"/>
        <end position="168"/>
    </location>
</feature>
<gene>
    <name evidence="9" type="ORF">HJA_14594</name>
</gene>
<dbReference type="PANTHER" id="PTHR43133:SF25">
    <property type="entry name" value="RNA POLYMERASE SIGMA FACTOR RFAY-RELATED"/>
    <property type="match status" value="1"/>
</dbReference>
<comment type="caution">
    <text evidence="9">The sequence shown here is derived from an EMBL/GenBank/DDBJ whole genome shotgun (WGS) entry which is preliminary data.</text>
</comment>
<proteinExistence type="inferred from homology"/>
<dbReference type="GO" id="GO:0003677">
    <property type="term" value="F:DNA binding"/>
    <property type="evidence" value="ECO:0007669"/>
    <property type="project" value="UniProtKB-KW"/>
</dbReference>
<dbReference type="STRING" id="1280952.HJA_14594"/>
<dbReference type="CDD" id="cd06171">
    <property type="entry name" value="Sigma70_r4"/>
    <property type="match status" value="1"/>
</dbReference>
<evidence type="ECO:0000313" key="9">
    <source>
        <dbReference type="EMBL" id="KCZ86838.1"/>
    </source>
</evidence>
<reference evidence="9 10" key="1">
    <citation type="journal article" date="2014" name="Antonie Van Leeuwenhoek">
        <title>Hyphomonas beringensis sp. nov. and Hyphomonas chukchiensis sp. nov., isolated from surface seawater of the Bering Sea and Chukchi Sea.</title>
        <authorList>
            <person name="Li C."/>
            <person name="Lai Q."/>
            <person name="Li G."/>
            <person name="Dong C."/>
            <person name="Wang J."/>
            <person name="Liao Y."/>
            <person name="Shao Z."/>
        </authorList>
    </citation>
    <scope>NUCLEOTIDE SEQUENCE [LARGE SCALE GENOMIC DNA]</scope>
    <source>
        <strain evidence="9 10">VP2</strain>
    </source>
</reference>
<dbReference type="EMBL" id="ARYJ01000011">
    <property type="protein sequence ID" value="KCZ86838.1"/>
    <property type="molecule type" value="Genomic_DNA"/>
</dbReference>
<evidence type="ECO:0000256" key="3">
    <source>
        <dbReference type="ARBA" id="ARBA00023082"/>
    </source>
</evidence>
<dbReference type="SUPFAM" id="SSF88946">
    <property type="entry name" value="Sigma2 domain of RNA polymerase sigma factors"/>
    <property type="match status" value="1"/>
</dbReference>
<dbReference type="InterPro" id="IPR013249">
    <property type="entry name" value="RNA_pol_sigma70_r4_t2"/>
</dbReference>
<keyword evidence="5 6" id="KW-0804">Transcription</keyword>
<keyword evidence="10" id="KW-1185">Reference proteome</keyword>
<dbReference type="InterPro" id="IPR036388">
    <property type="entry name" value="WH-like_DNA-bd_sf"/>
</dbReference>
<evidence type="ECO:0000256" key="4">
    <source>
        <dbReference type="ARBA" id="ARBA00023125"/>
    </source>
</evidence>
<dbReference type="InterPro" id="IPR007627">
    <property type="entry name" value="RNA_pol_sigma70_r2"/>
</dbReference>
<dbReference type="Gene3D" id="1.10.1740.10">
    <property type="match status" value="1"/>
</dbReference>
<dbReference type="AlphaFoldDB" id="A0A059F8F6"/>
<dbReference type="InterPro" id="IPR000838">
    <property type="entry name" value="RNA_pol_sigma70_ECF_CS"/>
</dbReference>
<dbReference type="InterPro" id="IPR014284">
    <property type="entry name" value="RNA_pol_sigma-70_dom"/>
</dbReference>
<dbReference type="GO" id="GO:0016987">
    <property type="term" value="F:sigma factor activity"/>
    <property type="evidence" value="ECO:0007669"/>
    <property type="project" value="UniProtKB-KW"/>
</dbReference>
<protein>
    <recommendedName>
        <fullName evidence="6">RNA polymerase sigma factor</fullName>
    </recommendedName>
</protein>
<dbReference type="Proteomes" id="UP000024816">
    <property type="component" value="Unassembled WGS sequence"/>
</dbReference>
<keyword evidence="3 6" id="KW-0731">Sigma factor</keyword>
<evidence type="ECO:0000256" key="2">
    <source>
        <dbReference type="ARBA" id="ARBA00023015"/>
    </source>
</evidence>
<name>A0A059F8F6_9PROT</name>
<evidence type="ECO:0000256" key="1">
    <source>
        <dbReference type="ARBA" id="ARBA00010641"/>
    </source>
</evidence>
<dbReference type="InterPro" id="IPR013325">
    <property type="entry name" value="RNA_pol_sigma_r2"/>
</dbReference>
<evidence type="ECO:0000256" key="5">
    <source>
        <dbReference type="ARBA" id="ARBA00023163"/>
    </source>
</evidence>
<organism evidence="9 10">
    <name type="scientific">Hyphomonas jannaschiana VP2</name>
    <dbReference type="NCBI Taxonomy" id="1280952"/>
    <lineage>
        <taxon>Bacteria</taxon>
        <taxon>Pseudomonadati</taxon>
        <taxon>Pseudomonadota</taxon>
        <taxon>Alphaproteobacteria</taxon>
        <taxon>Hyphomonadales</taxon>
        <taxon>Hyphomonadaceae</taxon>
        <taxon>Hyphomonas</taxon>
    </lineage>
</organism>
<keyword evidence="4 6" id="KW-0238">DNA-binding</keyword>